<dbReference type="AlphaFoldDB" id="A0A443SMQ7"/>
<protein>
    <recommendedName>
        <fullName evidence="1">EF-hand domain-containing protein</fullName>
    </recommendedName>
</protein>
<evidence type="ECO:0000259" key="1">
    <source>
        <dbReference type="PROSITE" id="PS50222"/>
    </source>
</evidence>
<gene>
    <name evidence="2" type="ORF">B4U80_12771</name>
</gene>
<organism evidence="2 3">
    <name type="scientific">Leptotrombidium deliense</name>
    <dbReference type="NCBI Taxonomy" id="299467"/>
    <lineage>
        <taxon>Eukaryota</taxon>
        <taxon>Metazoa</taxon>
        <taxon>Ecdysozoa</taxon>
        <taxon>Arthropoda</taxon>
        <taxon>Chelicerata</taxon>
        <taxon>Arachnida</taxon>
        <taxon>Acari</taxon>
        <taxon>Acariformes</taxon>
        <taxon>Trombidiformes</taxon>
        <taxon>Prostigmata</taxon>
        <taxon>Anystina</taxon>
        <taxon>Parasitengona</taxon>
        <taxon>Trombiculoidea</taxon>
        <taxon>Trombiculidae</taxon>
        <taxon>Leptotrombidium</taxon>
    </lineage>
</organism>
<keyword evidence="3" id="KW-1185">Reference proteome</keyword>
<evidence type="ECO:0000313" key="2">
    <source>
        <dbReference type="EMBL" id="RWS28772.1"/>
    </source>
</evidence>
<dbReference type="EMBL" id="NCKV01001223">
    <property type="protein sequence ID" value="RWS28772.1"/>
    <property type="molecule type" value="Genomic_DNA"/>
</dbReference>
<dbReference type="InterPro" id="IPR011992">
    <property type="entry name" value="EF-hand-dom_pair"/>
</dbReference>
<reference evidence="2 3" key="1">
    <citation type="journal article" date="2018" name="Gigascience">
        <title>Genomes of trombidid mites reveal novel predicted allergens and laterally-transferred genes associated with secondary metabolism.</title>
        <authorList>
            <person name="Dong X."/>
            <person name="Chaisiri K."/>
            <person name="Xia D."/>
            <person name="Armstrong S.D."/>
            <person name="Fang Y."/>
            <person name="Donnelly M.J."/>
            <person name="Kadowaki T."/>
            <person name="McGarry J.W."/>
            <person name="Darby A.C."/>
            <person name="Makepeace B.L."/>
        </authorList>
    </citation>
    <scope>NUCLEOTIDE SEQUENCE [LARGE SCALE GENOMIC DNA]</scope>
    <source>
        <strain evidence="2">UoL-UT</strain>
    </source>
</reference>
<accession>A0A443SMQ7</accession>
<dbReference type="Gene3D" id="1.10.238.10">
    <property type="entry name" value="EF-hand"/>
    <property type="match status" value="1"/>
</dbReference>
<name>A0A443SMQ7_9ACAR</name>
<evidence type="ECO:0000313" key="3">
    <source>
        <dbReference type="Proteomes" id="UP000288716"/>
    </source>
</evidence>
<feature type="domain" description="EF-hand" evidence="1">
    <location>
        <begin position="12"/>
        <end position="47"/>
    </location>
</feature>
<dbReference type="GO" id="GO:0005509">
    <property type="term" value="F:calcium ion binding"/>
    <property type="evidence" value="ECO:0007669"/>
    <property type="project" value="InterPro"/>
</dbReference>
<dbReference type="PROSITE" id="PS50222">
    <property type="entry name" value="EF_HAND_2"/>
    <property type="match status" value="1"/>
</dbReference>
<dbReference type="Proteomes" id="UP000288716">
    <property type="component" value="Unassembled WGS sequence"/>
</dbReference>
<comment type="caution">
    <text evidence="2">The sequence shown here is derived from an EMBL/GenBank/DDBJ whole genome shotgun (WGS) entry which is preliminary data.</text>
</comment>
<dbReference type="InterPro" id="IPR002048">
    <property type="entry name" value="EF_hand_dom"/>
</dbReference>
<sequence>MSQQKISLAQSMDIDKCRRLFIDTDTCGRGKLSKNELRNAIEDVLESPISDVVMEAVWKQFAGTSSMDYDQFYNFYDFIGRLMGVYKGGHYGIDSIDVKIQKAFTLFLFNGEVLNLSKSAYENYSVGVECFKDFFILFIRFSVLNSWLARKDPNKTQNVVASYKEFHEKFAEIQAIR</sequence>
<proteinExistence type="predicted"/>
<dbReference type="VEuPathDB" id="VectorBase:LDEU003268"/>
<dbReference type="SUPFAM" id="SSF47473">
    <property type="entry name" value="EF-hand"/>
    <property type="match status" value="1"/>
</dbReference>